<reference evidence="2" key="1">
    <citation type="submission" date="2020-04" db="EMBL/GenBank/DDBJ databases">
        <authorList>
            <person name="Alioto T."/>
            <person name="Alioto T."/>
            <person name="Gomez Garrido J."/>
        </authorList>
    </citation>
    <scope>NUCLEOTIDE SEQUENCE</scope>
    <source>
        <strain evidence="2">A484AB</strain>
    </source>
</reference>
<dbReference type="AlphaFoldDB" id="A0A7D9F1B7"/>
<proteinExistence type="predicted"/>
<evidence type="ECO:0000313" key="3">
    <source>
        <dbReference type="Proteomes" id="UP001152795"/>
    </source>
</evidence>
<dbReference type="EMBL" id="CACRXK020011060">
    <property type="protein sequence ID" value="CAB4020649.1"/>
    <property type="molecule type" value="Genomic_DNA"/>
</dbReference>
<sequence length="308" mass="35412">MGESQEWELYLKNIFVSITKNATALEGDENVRELLKRCNEFYVSLFAKDDGVFKTSLCDKKLKTVPQVQPEATAKSTSNTPAKGTHKRGLGKGSPGCSRKENVTKRQQKNRAKNKDFETRRKRKSDETTTAETDPSTVQTAERPEPRQTLLTQHQNNKDIKTVSMIQDLCKTRKDNAPKSTEIDLFWVMMNSWKILDKRLVVALSQMKNDWTETLSDWRDEKFIKQMLAYHSTCDGITNCLHHMIGCMVKHAVEKNEKANGDDSAQSTYEDLEDLIIIYQYGEYEDVLAKCGCDLCKRVLAFDDRYER</sequence>
<comment type="caution">
    <text evidence="2">The sequence shown here is derived from an EMBL/GenBank/DDBJ whole genome shotgun (WGS) entry which is preliminary data.</text>
</comment>
<organism evidence="2 3">
    <name type="scientific">Paramuricea clavata</name>
    <name type="common">Red gorgonian</name>
    <name type="synonym">Violescent sea-whip</name>
    <dbReference type="NCBI Taxonomy" id="317549"/>
    <lineage>
        <taxon>Eukaryota</taxon>
        <taxon>Metazoa</taxon>
        <taxon>Cnidaria</taxon>
        <taxon>Anthozoa</taxon>
        <taxon>Octocorallia</taxon>
        <taxon>Malacalcyonacea</taxon>
        <taxon>Plexauridae</taxon>
        <taxon>Paramuricea</taxon>
    </lineage>
</organism>
<name>A0A7D9F1B7_PARCT</name>
<gene>
    <name evidence="2" type="ORF">PACLA_8A041609</name>
</gene>
<protein>
    <submittedName>
        <fullName evidence="2">Uncharacterized protein</fullName>
    </submittedName>
</protein>
<dbReference type="Proteomes" id="UP001152795">
    <property type="component" value="Unassembled WGS sequence"/>
</dbReference>
<evidence type="ECO:0000256" key="1">
    <source>
        <dbReference type="SAM" id="MobiDB-lite"/>
    </source>
</evidence>
<evidence type="ECO:0000313" key="2">
    <source>
        <dbReference type="EMBL" id="CAB4020649.1"/>
    </source>
</evidence>
<feature type="compositionally biased region" description="Polar residues" evidence="1">
    <location>
        <begin position="128"/>
        <end position="140"/>
    </location>
</feature>
<feature type="compositionally biased region" description="Basic and acidic residues" evidence="1">
    <location>
        <begin position="113"/>
        <end position="127"/>
    </location>
</feature>
<feature type="region of interest" description="Disordered" evidence="1">
    <location>
        <begin position="67"/>
        <end position="158"/>
    </location>
</feature>
<keyword evidence="3" id="KW-1185">Reference proteome</keyword>
<accession>A0A7D9F1B7</accession>